<evidence type="ECO:0000313" key="8">
    <source>
        <dbReference type="Proteomes" id="UP000694546"/>
    </source>
</evidence>
<dbReference type="PROSITE" id="PS50262">
    <property type="entry name" value="G_PROTEIN_RECEP_F1_2"/>
    <property type="match status" value="1"/>
</dbReference>
<organism evidence="7 8">
    <name type="scientific">Gadus morhua</name>
    <name type="common">Atlantic cod</name>
    <dbReference type="NCBI Taxonomy" id="8049"/>
    <lineage>
        <taxon>Eukaryota</taxon>
        <taxon>Metazoa</taxon>
        <taxon>Chordata</taxon>
        <taxon>Craniata</taxon>
        <taxon>Vertebrata</taxon>
        <taxon>Euteleostomi</taxon>
        <taxon>Actinopterygii</taxon>
        <taxon>Neopterygii</taxon>
        <taxon>Teleostei</taxon>
        <taxon>Neoteleostei</taxon>
        <taxon>Acanthomorphata</taxon>
        <taxon>Zeiogadaria</taxon>
        <taxon>Gadariae</taxon>
        <taxon>Gadiformes</taxon>
        <taxon>Gadoidei</taxon>
        <taxon>Gadidae</taxon>
        <taxon>Gadus</taxon>
    </lineage>
</organism>
<dbReference type="InterPro" id="IPR017452">
    <property type="entry name" value="GPCR_Rhodpsn_7TM"/>
</dbReference>
<keyword evidence="2 5" id="KW-0812">Transmembrane</keyword>
<dbReference type="GeneTree" id="ENSGT00940000163324"/>
<feature type="transmembrane region" description="Helical" evidence="5">
    <location>
        <begin position="266"/>
        <end position="284"/>
    </location>
</feature>
<keyword evidence="8" id="KW-1185">Reference proteome</keyword>
<feature type="transmembrane region" description="Helical" evidence="5">
    <location>
        <begin position="134"/>
        <end position="156"/>
    </location>
</feature>
<evidence type="ECO:0000256" key="2">
    <source>
        <dbReference type="ARBA" id="ARBA00022692"/>
    </source>
</evidence>
<proteinExistence type="predicted"/>
<reference evidence="7" key="2">
    <citation type="submission" date="2025-09" db="UniProtKB">
        <authorList>
            <consortium name="Ensembl"/>
        </authorList>
    </citation>
    <scope>IDENTIFICATION</scope>
</reference>
<dbReference type="CDD" id="cd00637">
    <property type="entry name" value="7tm_classA_rhodopsin-like"/>
    <property type="match status" value="1"/>
</dbReference>
<feature type="transmembrane region" description="Helical" evidence="5">
    <location>
        <begin position="185"/>
        <end position="209"/>
    </location>
</feature>
<feature type="transmembrane region" description="Helical" evidence="5">
    <location>
        <begin position="291"/>
        <end position="309"/>
    </location>
</feature>
<dbReference type="GO" id="GO:0005549">
    <property type="term" value="F:odorant binding"/>
    <property type="evidence" value="ECO:0007669"/>
    <property type="project" value="TreeGrafter"/>
</dbReference>
<keyword evidence="4 5" id="KW-0472">Membrane</keyword>
<comment type="subcellular location">
    <subcellularLocation>
        <location evidence="1">Membrane</location>
    </subcellularLocation>
</comment>
<dbReference type="Pfam" id="PF00001">
    <property type="entry name" value="7tm_1"/>
    <property type="match status" value="1"/>
</dbReference>
<feature type="transmembrane region" description="Helical" evidence="5">
    <location>
        <begin position="230"/>
        <end position="254"/>
    </location>
</feature>
<evidence type="ECO:0000256" key="5">
    <source>
        <dbReference type="SAM" id="Phobius"/>
    </source>
</evidence>
<dbReference type="SUPFAM" id="SSF81321">
    <property type="entry name" value="Family A G protein-coupled receptor-like"/>
    <property type="match status" value="1"/>
</dbReference>
<evidence type="ECO:0000256" key="4">
    <source>
        <dbReference type="ARBA" id="ARBA00023136"/>
    </source>
</evidence>
<evidence type="ECO:0000256" key="3">
    <source>
        <dbReference type="ARBA" id="ARBA00022989"/>
    </source>
</evidence>
<evidence type="ECO:0000313" key="7">
    <source>
        <dbReference type="Ensembl" id="ENSGMOP00000040063.1"/>
    </source>
</evidence>
<dbReference type="InterPro" id="IPR052921">
    <property type="entry name" value="GPCR1_Superfamily_Member"/>
</dbReference>
<feature type="transmembrane region" description="Helical" evidence="5">
    <location>
        <begin position="56"/>
        <end position="80"/>
    </location>
</feature>
<evidence type="ECO:0000259" key="6">
    <source>
        <dbReference type="PROSITE" id="PS50262"/>
    </source>
</evidence>
<dbReference type="InterPro" id="IPR000276">
    <property type="entry name" value="GPCR_Rhodpsn"/>
</dbReference>
<name>A0A8C5FIZ7_GADMO</name>
<dbReference type="Gene3D" id="1.20.1070.10">
    <property type="entry name" value="Rhodopsin 7-helix transmembrane proteins"/>
    <property type="match status" value="1"/>
</dbReference>
<feature type="transmembrane region" description="Helical" evidence="5">
    <location>
        <begin position="86"/>
        <end position="113"/>
    </location>
</feature>
<dbReference type="OMA" id="EMFIFHR"/>
<dbReference type="Proteomes" id="UP000694546">
    <property type="component" value="Chromosome 16"/>
</dbReference>
<feature type="transmembrane region" description="Helical" evidence="5">
    <location>
        <begin position="23"/>
        <end position="44"/>
    </location>
</feature>
<dbReference type="PANTHER" id="PTHR26451:SF886">
    <property type="entry name" value="GROWTH HORMONE SECRETAGOGUE RECEPTOR TYPE 1-LIKE-RELATED"/>
    <property type="match status" value="1"/>
</dbReference>
<sequence>MAYNNSTQSGGLGSLKQISRKVIIVQVLIAIFLYLNCLLLTTFFKKDVFRSSMRYIFFAYTLMSDCMYLMVTDILLLLSFYRIVMQIWLCILFLIVGTAYNLIFPLTLTLMTLERYVAICMPMQHGALCTPRNALHYILIVNAISLLPISISLLIYSASVPVSMLSEDSVCTVEMLIIHRWQSHYWSAIIQLYFVIMFVIVMFCYVQILKAARKASGETKKSSGKGLRTVLLHGFQLLLCLTRLWCPLVEAAVVQIDLILFINVRYINYIVFTLAPRCLSSLVYGLRDRRLFVIFKYYAVFGLSCVLVSRGTSSQQYMGIAQSISLKSNT</sequence>
<protein>
    <recommendedName>
        <fullName evidence="6">G-protein coupled receptors family 1 profile domain-containing protein</fullName>
    </recommendedName>
</protein>
<accession>A0A8C5FIZ7</accession>
<dbReference type="AlphaFoldDB" id="A0A8C5FIZ7"/>
<dbReference type="GO" id="GO:0004984">
    <property type="term" value="F:olfactory receptor activity"/>
    <property type="evidence" value="ECO:0007669"/>
    <property type="project" value="TreeGrafter"/>
</dbReference>
<keyword evidence="3 5" id="KW-1133">Transmembrane helix</keyword>
<evidence type="ECO:0000256" key="1">
    <source>
        <dbReference type="ARBA" id="ARBA00004370"/>
    </source>
</evidence>
<dbReference type="GO" id="GO:0016020">
    <property type="term" value="C:membrane"/>
    <property type="evidence" value="ECO:0007669"/>
    <property type="project" value="UniProtKB-SubCell"/>
</dbReference>
<reference evidence="7" key="1">
    <citation type="submission" date="2025-08" db="UniProtKB">
        <authorList>
            <consortium name="Ensembl"/>
        </authorList>
    </citation>
    <scope>IDENTIFICATION</scope>
</reference>
<dbReference type="Ensembl" id="ENSGMOT00000065608.1">
    <property type="protein sequence ID" value="ENSGMOP00000040063.1"/>
    <property type="gene ID" value="ENSGMOG00000032853.1"/>
</dbReference>
<dbReference type="PANTHER" id="PTHR26451">
    <property type="entry name" value="G_PROTEIN_RECEP_F1_2 DOMAIN-CONTAINING PROTEIN"/>
    <property type="match status" value="1"/>
</dbReference>
<dbReference type="GO" id="GO:0004930">
    <property type="term" value="F:G protein-coupled receptor activity"/>
    <property type="evidence" value="ECO:0007669"/>
    <property type="project" value="InterPro"/>
</dbReference>
<feature type="domain" description="G-protein coupled receptors family 1 profile" evidence="6">
    <location>
        <begin position="35"/>
        <end position="284"/>
    </location>
</feature>